<feature type="domain" description="Peptidase C50" evidence="6">
    <location>
        <begin position="1858"/>
        <end position="1954"/>
    </location>
</feature>
<dbReference type="GO" id="GO:0072686">
    <property type="term" value="C:mitotic spindle"/>
    <property type="evidence" value="ECO:0007669"/>
    <property type="project" value="TreeGrafter"/>
</dbReference>
<feature type="region of interest" description="Disordered" evidence="5">
    <location>
        <begin position="53"/>
        <end position="79"/>
    </location>
</feature>
<dbReference type="GO" id="GO:0004197">
    <property type="term" value="F:cysteine-type endopeptidase activity"/>
    <property type="evidence" value="ECO:0007669"/>
    <property type="project" value="InterPro"/>
</dbReference>
<keyword evidence="8" id="KW-1185">Reference proteome</keyword>
<evidence type="ECO:0000256" key="3">
    <source>
        <dbReference type="ARBA" id="ARBA00022801"/>
    </source>
</evidence>
<dbReference type="GO" id="GO:0005737">
    <property type="term" value="C:cytoplasm"/>
    <property type="evidence" value="ECO:0007669"/>
    <property type="project" value="TreeGrafter"/>
</dbReference>
<dbReference type="InterPro" id="IPR019734">
    <property type="entry name" value="TPR_rpt"/>
</dbReference>
<organism evidence="7 8">
    <name type="scientific">Exophiala viscosa</name>
    <dbReference type="NCBI Taxonomy" id="2486360"/>
    <lineage>
        <taxon>Eukaryota</taxon>
        <taxon>Fungi</taxon>
        <taxon>Dikarya</taxon>
        <taxon>Ascomycota</taxon>
        <taxon>Pezizomycotina</taxon>
        <taxon>Eurotiomycetes</taxon>
        <taxon>Chaetothyriomycetidae</taxon>
        <taxon>Chaetothyriales</taxon>
        <taxon>Herpotrichiellaceae</taxon>
        <taxon>Exophiala</taxon>
    </lineage>
</organism>
<dbReference type="PROSITE" id="PS51700">
    <property type="entry name" value="SEPARIN"/>
    <property type="match status" value="1"/>
</dbReference>
<evidence type="ECO:0000256" key="2">
    <source>
        <dbReference type="ARBA" id="ARBA00012489"/>
    </source>
</evidence>
<dbReference type="Pfam" id="PF13181">
    <property type="entry name" value="TPR_8"/>
    <property type="match status" value="1"/>
</dbReference>
<keyword evidence="4" id="KW-0159">Chromosome partition</keyword>
<comment type="caution">
    <text evidence="7">The sequence shown here is derived from an EMBL/GenBank/DDBJ whole genome shotgun (WGS) entry which is preliminary data.</text>
</comment>
<feature type="region of interest" description="Disordered" evidence="5">
    <location>
        <begin position="128"/>
        <end position="161"/>
    </location>
</feature>
<evidence type="ECO:0000256" key="1">
    <source>
        <dbReference type="ARBA" id="ARBA00000451"/>
    </source>
</evidence>
<evidence type="ECO:0000256" key="5">
    <source>
        <dbReference type="SAM" id="MobiDB-lite"/>
    </source>
</evidence>
<dbReference type="InterPro" id="IPR030397">
    <property type="entry name" value="SEPARIN_core_dom"/>
</dbReference>
<dbReference type="InterPro" id="IPR005314">
    <property type="entry name" value="Peptidase_C50"/>
</dbReference>
<dbReference type="PANTHER" id="PTHR12792">
    <property type="entry name" value="EXTRA SPINDLE POLES 1-RELATED"/>
    <property type="match status" value="1"/>
</dbReference>
<comment type="catalytic activity">
    <reaction evidence="1">
        <text>All bonds known to be hydrolyzed by this endopeptidase have arginine in P1 and an acidic residue in P4. P6 is often occupied by an acidic residue or by a hydroxy-amino-acid residue, the phosphorylation of which enhances cleavage.</text>
        <dbReference type="EC" id="3.4.22.49"/>
    </reaction>
</comment>
<dbReference type="Proteomes" id="UP001203852">
    <property type="component" value="Unassembled WGS sequence"/>
</dbReference>
<name>A0AAN6E6E7_9EURO</name>
<keyword evidence="3" id="KW-0378">Hydrolase</keyword>
<evidence type="ECO:0000259" key="6">
    <source>
        <dbReference type="PROSITE" id="PS51700"/>
    </source>
</evidence>
<accession>A0AAN6E6E7</accession>
<dbReference type="GO" id="GO:0044732">
    <property type="term" value="C:mitotic spindle pole body"/>
    <property type="evidence" value="ECO:0007669"/>
    <property type="project" value="TreeGrafter"/>
</dbReference>
<protein>
    <recommendedName>
        <fullName evidence="2">separase</fullName>
        <ecNumber evidence="2">3.4.22.49</ecNumber>
    </recommendedName>
</protein>
<evidence type="ECO:0000256" key="4">
    <source>
        <dbReference type="ARBA" id="ARBA00022829"/>
    </source>
</evidence>
<dbReference type="EC" id="3.4.22.49" evidence="2"/>
<dbReference type="GO" id="GO:0005634">
    <property type="term" value="C:nucleus"/>
    <property type="evidence" value="ECO:0007669"/>
    <property type="project" value="InterPro"/>
</dbReference>
<dbReference type="InterPro" id="IPR011990">
    <property type="entry name" value="TPR-like_helical_dom_sf"/>
</dbReference>
<feature type="region of interest" description="Disordered" evidence="5">
    <location>
        <begin position="1301"/>
        <end position="1321"/>
    </location>
</feature>
<evidence type="ECO:0000313" key="7">
    <source>
        <dbReference type="EMBL" id="KAI1618327.1"/>
    </source>
</evidence>
<dbReference type="EMBL" id="MU404350">
    <property type="protein sequence ID" value="KAI1618327.1"/>
    <property type="molecule type" value="Genomic_DNA"/>
</dbReference>
<evidence type="ECO:0000313" key="8">
    <source>
        <dbReference type="Proteomes" id="UP001203852"/>
    </source>
</evidence>
<feature type="compositionally biased region" description="Basic and acidic residues" evidence="5">
    <location>
        <begin position="148"/>
        <end position="161"/>
    </location>
</feature>
<proteinExistence type="predicted"/>
<reference evidence="7" key="1">
    <citation type="journal article" date="2022" name="bioRxiv">
        <title>Deciphering the potential niche of two novel black yeast fungi from a biological soil crust based on their genomes, phenotypes, and melanin regulation.</title>
        <authorList>
            <consortium name="DOE Joint Genome Institute"/>
            <person name="Carr E.C."/>
            <person name="Barton Q."/>
            <person name="Grambo S."/>
            <person name="Sullivan M."/>
            <person name="Renfro C.M."/>
            <person name="Kuo A."/>
            <person name="Pangilinan J."/>
            <person name="Lipzen A."/>
            <person name="Keymanesh K."/>
            <person name="Savage E."/>
            <person name="Barry K."/>
            <person name="Grigoriev I.V."/>
            <person name="Riekhof W.R."/>
            <person name="Harris S.S."/>
        </authorList>
    </citation>
    <scope>NUCLEOTIDE SEQUENCE</scope>
    <source>
        <strain evidence="7">JF 03-4F</strain>
    </source>
</reference>
<feature type="region of interest" description="Disordered" evidence="5">
    <location>
        <begin position="2002"/>
        <end position="2021"/>
    </location>
</feature>
<gene>
    <name evidence="7" type="ORF">EDD36DRAFT_459976</name>
</gene>
<dbReference type="GO" id="GO:0051307">
    <property type="term" value="P:meiotic chromosome separation"/>
    <property type="evidence" value="ECO:0007669"/>
    <property type="project" value="TreeGrafter"/>
</dbReference>
<dbReference type="SUPFAM" id="SSF48452">
    <property type="entry name" value="TPR-like"/>
    <property type="match status" value="1"/>
</dbReference>
<dbReference type="PANTHER" id="PTHR12792:SF0">
    <property type="entry name" value="SEPARIN"/>
    <property type="match status" value="1"/>
</dbReference>
<dbReference type="GO" id="GO:0006508">
    <property type="term" value="P:proteolysis"/>
    <property type="evidence" value="ECO:0007669"/>
    <property type="project" value="InterPro"/>
</dbReference>
<dbReference type="Pfam" id="PF03568">
    <property type="entry name" value="Separin_C"/>
    <property type="match status" value="1"/>
</dbReference>
<dbReference type="SMART" id="SM00028">
    <property type="entry name" value="TPR"/>
    <property type="match status" value="2"/>
</dbReference>
<sequence length="2066" mass="228899">MIATANPPSTSVTDTIRAELNLRAPSTHTLQYLRAILYPDAAKVKPTTCQANKASAAERPVKVQKSTNAKSKPARDADPGFRIHANVDIQTSNLSPADRRKIATEAFNCTLKTLGEAAKAEKEVAKSRLNGITPSRLSHKKAPLQERSPNKEKRKDCDYQKKAKHDVPGTSWEEVVACCHSALQYLREQEASMTNTDSGKSLGTENAALMLLDRTITLGLPHQAQAQLSEIHQRSCGASEMASGPSLGRLFLGRSDAVKQSSTFNFTTSMQSQGLRLAILRGAGCIDMELLDALRVSNVGSPASITLQGLKAGRHTSEQAGQQLRTISLALAKLYSSATKSPSDKVSLDYSFELFCIALQIKFESWKHLGHKPELETEIWRPLQAAVTRLSAGNKDVAKSSALIFHYLQLFRELLKLANLVSAVPPAMIDLLANFPTSSGANAEVLMLLEERVATAKDTDLLIVRCQIANSRLKSYSEALGPTLGALQHVAHAFEVASSLSGTELERVLLHFAQLRKMAVEAMTAIEANNSKDQPSSEVQIAIIRLLYTSCRFISHQIRSRLDQTSREPAESRNVPLLTTMVKNVEAVLSTDRNAVAHRPALSTCAYDAMEHASEALEFLHTMVSSGITHSSLTSTLAQLRIRLSRALWTRFLHAADQKQSLQQQLQYLQLSLTGLSELDVEHQRAAQFGLKNERLASCYMDLGDYAAAMQAVRKAIDFSVRDGTLSDVVELLLAGPVDRAWSNQDKNCRTLAMNLNTHAKISSEHTSATEDEELFYDCLSLPALHRVVMLERQIYTLMERDLTDHQLKFCISRVNFIMELLHHKEYHVYRLRLVSNLLQLALKRRLPSTKFPLDALCVETGPSVENQRTKTTIFLRSYEPVLRPLLPLQRMLFTGSVTSQDLKAPLHQLYDVVQQCKTLDDVDKVVDSADTLMTTLESCLDYAAILGNLEQRLLIVDIVCHLVQLGHHAPKHSEMAILLQSAEIRDCLQDSSSADSAFKKAKAAMTAMATEKSDPLLEAEFALSYAEHFLNIEDMSQCLEWLQRAQHAWKSRDALCSSGKGRLREQTLLCRAARVASQVAYHRHQLLEATVYGRQSIKIASAIWMSTEKLWEVDDTPPRDHANDSQLQGLAGDFCKLDLSFQRTSRLTADMARLWPQIQLYCSAFRNAGFLAEHSGLYQDAVYFYEQALKVARKTSQYNIGRLIQTEVALIHARAGHLEKARSQDSVTNVHGGNIAVMQALTAVNQGELHLLLGDYTSSRKCLVESGRLLQVKACAPLQPGSGPKNKEKALEAPTKAKALVRKPAPKASTRDKAAPKRRAQKAILKPNPPRTFNEVNERNLLLERKLNLAEHPRDEISRSMSTMDNVNSFVLPRKYVVEALGLVANALGMFAQDADTNVLAETAMAIPVRYRSSRKSGRVSFVQIGVSQRLIDDKRVRGKPRDVRGPHNAIKDGRDVIIQAYEILSKLKEFPQARISLDMIHTARRALTQISLLSTGLGHPLVPSSLELVLDALNPMDVALNRERIVVLSESATADKARMQSWPELEATSVANLIADSESGKAVDTSLLPPSWSIVSLGLNEARTELLVSRITTGTSPFMLRIPLSRPDISDTEVDELDFISAKTEMLRIVAQANASAHDARGSSADKAVRKAWYAERQTLDQQLATLLENLENVWFGGFRGLLSGSQVNENALLKFGQSFSLTLNRHLPSRQKTCKASDAKVELHAHVLELFVTLGDPREADLEDAITDLLYFVIDILQFNGERNAYDEIDFDAMMVEVLDALYAYSDETAKAQGDKTSSHMILLLDKELQVFPWESMACLRGHATSRMPSLGAIWDRLNALRIQEKNAAGYCIPSSDGAYILNPSSDLISTQDTFGQVLEGQLTGFESIVNRPPRETEFEKILRDKSLVLYFGHGGGAQYIRGRTIRKLDKCAVTMLMGCSSAKMTECGVYEPYGMPWNYINGGSPAVVGTLWDVTDRDIDRFAMEMMVDWGLIEEDGAPQVKPKSGKKKADIPSDARRKHCATQQRGMVSLDQAVAHARDACLLRYLNGAAPVMYGIPVFLE</sequence>